<dbReference type="PANTHER" id="PTHR44916">
    <property type="entry name" value="CHAPERONE DNAJ-DOMAIN SUPERFAMILY PROTEIN-RELATED"/>
    <property type="match status" value="1"/>
</dbReference>
<feature type="compositionally biased region" description="Basic and acidic residues" evidence="2">
    <location>
        <begin position="238"/>
        <end position="256"/>
    </location>
</feature>
<keyword evidence="1" id="KW-0175">Coiled coil</keyword>
<dbReference type="InterPro" id="IPR056453">
    <property type="entry name" value="HTH_DNAJC9"/>
</dbReference>
<name>A0A7S0CW91_9EUKA</name>
<dbReference type="InterPro" id="IPR042977">
    <property type="entry name" value="AtJ6-like"/>
</dbReference>
<evidence type="ECO:0000256" key="1">
    <source>
        <dbReference type="SAM" id="Coils"/>
    </source>
</evidence>
<dbReference type="AlphaFoldDB" id="A0A7S0CW91"/>
<proteinExistence type="predicted"/>
<evidence type="ECO:0000259" key="3">
    <source>
        <dbReference type="Pfam" id="PF23302"/>
    </source>
</evidence>
<gene>
    <name evidence="4" type="ORF">LAMO00422_LOCUS2687</name>
</gene>
<sequence>MRLAKLTHPDSHSKDIQEDTSLRVKYESDFKALMRIKHTLLVAENRKAYDETGLRVGWDVEESEKWGKVFIDALRVGYPPISPEEIKQFEIKYKESKEELDDLEKFYHRFEGNMSRILEYLPLSEPQDVSRYVTHLTKRLKSADIKDFSDTLQRTSATYLSHPQKTRRKRIRVRDVDLRNEIRKKQIERSQAFPLFIKKLEDKYMNNSSRSSRIPSEEEFRKISQRLEAQRLRRTTKRNREDSIYLRMMKDKDSEK</sequence>
<dbReference type="EMBL" id="HBEM01003839">
    <property type="protein sequence ID" value="CAD8433632.1"/>
    <property type="molecule type" value="Transcribed_RNA"/>
</dbReference>
<dbReference type="PANTHER" id="PTHR44916:SF1">
    <property type="entry name" value="CHAPERONE DNAJ-DOMAIN SUPERFAMILY PROTEIN-RELATED"/>
    <property type="match status" value="1"/>
</dbReference>
<reference evidence="4" key="1">
    <citation type="submission" date="2021-01" db="EMBL/GenBank/DDBJ databases">
        <authorList>
            <person name="Corre E."/>
            <person name="Pelletier E."/>
            <person name="Niang G."/>
            <person name="Scheremetjew M."/>
            <person name="Finn R."/>
            <person name="Kale V."/>
            <person name="Holt S."/>
            <person name="Cochrane G."/>
            <person name="Meng A."/>
            <person name="Brown T."/>
            <person name="Cohen L."/>
        </authorList>
    </citation>
    <scope>NUCLEOTIDE SEQUENCE</scope>
    <source>
        <strain evidence="4">CCMP2058</strain>
    </source>
</reference>
<accession>A0A7S0CW91</accession>
<feature type="coiled-coil region" evidence="1">
    <location>
        <begin position="86"/>
        <end position="113"/>
    </location>
</feature>
<protein>
    <recommendedName>
        <fullName evidence="3">DNAJC9 HTH domain-containing protein</fullName>
    </recommendedName>
</protein>
<organism evidence="4">
    <name type="scientific">Amorphochlora amoebiformis</name>
    <dbReference type="NCBI Taxonomy" id="1561963"/>
    <lineage>
        <taxon>Eukaryota</taxon>
        <taxon>Sar</taxon>
        <taxon>Rhizaria</taxon>
        <taxon>Cercozoa</taxon>
        <taxon>Chlorarachniophyceae</taxon>
        <taxon>Amorphochlora</taxon>
    </lineage>
</organism>
<feature type="domain" description="DNAJC9 HTH" evidence="3">
    <location>
        <begin position="93"/>
        <end position="148"/>
    </location>
</feature>
<evidence type="ECO:0000313" key="4">
    <source>
        <dbReference type="EMBL" id="CAD8433632.1"/>
    </source>
</evidence>
<feature type="region of interest" description="Disordered" evidence="2">
    <location>
        <begin position="232"/>
        <end position="256"/>
    </location>
</feature>
<dbReference type="Pfam" id="PF23302">
    <property type="entry name" value="HTH_DNAJC9"/>
    <property type="match status" value="1"/>
</dbReference>
<evidence type="ECO:0000256" key="2">
    <source>
        <dbReference type="SAM" id="MobiDB-lite"/>
    </source>
</evidence>